<evidence type="ECO:0000313" key="2">
    <source>
        <dbReference type="EMBL" id="BBY18111.1"/>
    </source>
</evidence>
<protein>
    <recommendedName>
        <fullName evidence="1">DUF4365 domain-containing protein</fullName>
    </recommendedName>
</protein>
<organism evidence="2 3">
    <name type="scientific">Mycolicibacterium litorale</name>
    <dbReference type="NCBI Taxonomy" id="758802"/>
    <lineage>
        <taxon>Bacteria</taxon>
        <taxon>Bacillati</taxon>
        <taxon>Actinomycetota</taxon>
        <taxon>Actinomycetes</taxon>
        <taxon>Mycobacteriales</taxon>
        <taxon>Mycobacteriaceae</taxon>
        <taxon>Mycolicibacterium</taxon>
    </lineage>
</organism>
<dbReference type="Proteomes" id="UP000466607">
    <property type="component" value="Chromosome"/>
</dbReference>
<evidence type="ECO:0000259" key="1">
    <source>
        <dbReference type="Pfam" id="PF14280"/>
    </source>
</evidence>
<dbReference type="RefSeq" id="WP_134057834.1">
    <property type="nucleotide sequence ID" value="NZ_AP022586.1"/>
</dbReference>
<accession>A0AAD1IND9</accession>
<proteinExistence type="predicted"/>
<name>A0AAD1IND9_9MYCO</name>
<keyword evidence="3" id="KW-1185">Reference proteome</keyword>
<gene>
    <name evidence="2" type="ORF">MLIT_37030</name>
</gene>
<feature type="domain" description="DUF4365" evidence="1">
    <location>
        <begin position="28"/>
        <end position="173"/>
    </location>
</feature>
<dbReference type="InterPro" id="IPR025375">
    <property type="entry name" value="DUF4365"/>
</dbReference>
<dbReference type="AlphaFoldDB" id="A0AAD1IND9"/>
<reference evidence="2 3" key="1">
    <citation type="journal article" date="2019" name="Emerg. Microbes Infect.">
        <title>Comprehensive subspecies identification of 175 nontuberculous mycobacteria species based on 7547 genomic profiles.</title>
        <authorList>
            <person name="Matsumoto Y."/>
            <person name="Kinjo T."/>
            <person name="Motooka D."/>
            <person name="Nabeya D."/>
            <person name="Jung N."/>
            <person name="Uechi K."/>
            <person name="Horii T."/>
            <person name="Iida T."/>
            <person name="Fujita J."/>
            <person name="Nakamura S."/>
        </authorList>
    </citation>
    <scope>NUCLEOTIDE SEQUENCE [LARGE SCALE GENOMIC DNA]</scope>
    <source>
        <strain evidence="2 3">JCM 17423</strain>
    </source>
</reference>
<dbReference type="EMBL" id="AP022586">
    <property type="protein sequence ID" value="BBY18111.1"/>
    <property type="molecule type" value="Genomic_DNA"/>
</dbReference>
<evidence type="ECO:0000313" key="3">
    <source>
        <dbReference type="Proteomes" id="UP000466607"/>
    </source>
</evidence>
<sequence>MSATAPVSLYGVRGSVEETASKELLQEGALHALVAAAGCDLAPPRPDRRAVDWTVTLTSYNHQYIIDAQIDVQLKCTHQSKPGDSGDFPFTLKNDQFRKLASTHISHPKLLLVMLCPENVDRWVYNSSNFTALRHSMYWLNLYGKEPTGKDESVVRVPFSNRLDPHELCRILHIVGNSQGKPWTF</sequence>
<dbReference type="Pfam" id="PF14280">
    <property type="entry name" value="DUF4365"/>
    <property type="match status" value="1"/>
</dbReference>